<protein>
    <recommendedName>
        <fullName evidence="5">ADP-heptose:LPS heptosyltransferase</fullName>
    </recommendedName>
</protein>
<dbReference type="PANTHER" id="PTHR30160:SF1">
    <property type="entry name" value="LIPOPOLYSACCHARIDE 1,2-N-ACETYLGLUCOSAMINETRANSFERASE-RELATED"/>
    <property type="match status" value="1"/>
</dbReference>
<evidence type="ECO:0000313" key="3">
    <source>
        <dbReference type="EMBL" id="TDN48422.1"/>
    </source>
</evidence>
<dbReference type="RefSeq" id="WP_133593558.1">
    <property type="nucleotide sequence ID" value="NZ_SNVV01000015.1"/>
</dbReference>
<sequence length="344" mass="36332">METPLLQRHCPRNILVFRALQLGDMLCAVPALRALRAACGDARISLVGLPWMRAFAARYPRYLDDFIPFPGFPGLPEQTPDIAAIPGFLAELQARRFDLAIQLHGDGRLSNPLVALFDAGRNAGFSPGEAAAAEGAFLPYPAQGHELRRLLALTDFLGAPRQGEHLEYPLLAAEKEELARSGLAAGLEAGGYLCLHPGARSAARRWPAGCFAAVGNALQAATGLPLVITGSEAEAGLAAEVQRGLQTPARNAAAPISAGALAALLAGARLVVCNDTGVAHLCAALRLPSVTLFRASAPERWAALDRDLHRPVWAPPGHHADDGLAEVLREARALLAKPPSAGWR</sequence>
<reference evidence="3 4" key="1">
    <citation type="submission" date="2019-03" db="EMBL/GenBank/DDBJ databases">
        <title>Genomic Encyclopedia of Type Strains, Phase IV (KMG-IV): sequencing the most valuable type-strain genomes for metagenomic binning, comparative biology and taxonomic classification.</title>
        <authorList>
            <person name="Goeker M."/>
        </authorList>
    </citation>
    <scope>NUCLEOTIDE SEQUENCE [LARGE SCALE GENOMIC DNA]</scope>
    <source>
        <strain evidence="3 4">DSM 12121</strain>
    </source>
</reference>
<comment type="caution">
    <text evidence="3">The sequence shown here is derived from an EMBL/GenBank/DDBJ whole genome shotgun (WGS) entry which is preliminary data.</text>
</comment>
<keyword evidence="1" id="KW-0328">Glycosyltransferase</keyword>
<dbReference type="Proteomes" id="UP000295129">
    <property type="component" value="Unassembled WGS sequence"/>
</dbReference>
<organism evidence="3 4">
    <name type="scientific">Azoarcus indigens</name>
    <dbReference type="NCBI Taxonomy" id="29545"/>
    <lineage>
        <taxon>Bacteria</taxon>
        <taxon>Pseudomonadati</taxon>
        <taxon>Pseudomonadota</taxon>
        <taxon>Betaproteobacteria</taxon>
        <taxon>Rhodocyclales</taxon>
        <taxon>Zoogloeaceae</taxon>
        <taxon>Azoarcus</taxon>
    </lineage>
</organism>
<name>A0A4V3BM16_9RHOO</name>
<proteinExistence type="predicted"/>
<dbReference type="InterPro" id="IPR051199">
    <property type="entry name" value="LPS_LOS_Heptosyltrfase"/>
</dbReference>
<accession>A0A4V3BM16</accession>
<dbReference type="GO" id="GO:0009244">
    <property type="term" value="P:lipopolysaccharide core region biosynthetic process"/>
    <property type="evidence" value="ECO:0007669"/>
    <property type="project" value="TreeGrafter"/>
</dbReference>
<evidence type="ECO:0008006" key="5">
    <source>
        <dbReference type="Google" id="ProtNLM"/>
    </source>
</evidence>
<dbReference type="PANTHER" id="PTHR30160">
    <property type="entry name" value="TETRAACYLDISACCHARIDE 4'-KINASE-RELATED"/>
    <property type="match status" value="1"/>
</dbReference>
<gene>
    <name evidence="3" type="ORF">C7389_11589</name>
</gene>
<dbReference type="InterPro" id="IPR002201">
    <property type="entry name" value="Glyco_trans_9"/>
</dbReference>
<dbReference type="OrthoDB" id="9807356at2"/>
<dbReference type="EMBL" id="SNVV01000015">
    <property type="protein sequence ID" value="TDN48422.1"/>
    <property type="molecule type" value="Genomic_DNA"/>
</dbReference>
<dbReference type="AlphaFoldDB" id="A0A4V3BM16"/>
<keyword evidence="4" id="KW-1185">Reference proteome</keyword>
<dbReference type="GO" id="GO:0005829">
    <property type="term" value="C:cytosol"/>
    <property type="evidence" value="ECO:0007669"/>
    <property type="project" value="TreeGrafter"/>
</dbReference>
<evidence type="ECO:0000313" key="4">
    <source>
        <dbReference type="Proteomes" id="UP000295129"/>
    </source>
</evidence>
<dbReference type="Pfam" id="PF01075">
    <property type="entry name" value="Glyco_transf_9"/>
    <property type="match status" value="1"/>
</dbReference>
<dbReference type="SUPFAM" id="SSF53756">
    <property type="entry name" value="UDP-Glycosyltransferase/glycogen phosphorylase"/>
    <property type="match status" value="1"/>
</dbReference>
<dbReference type="CDD" id="cd03789">
    <property type="entry name" value="GT9_LPS_heptosyltransferase"/>
    <property type="match status" value="1"/>
</dbReference>
<evidence type="ECO:0000256" key="1">
    <source>
        <dbReference type="ARBA" id="ARBA00022676"/>
    </source>
</evidence>
<evidence type="ECO:0000256" key="2">
    <source>
        <dbReference type="ARBA" id="ARBA00022679"/>
    </source>
</evidence>
<keyword evidence="2" id="KW-0808">Transferase</keyword>
<dbReference type="GO" id="GO:0008713">
    <property type="term" value="F:ADP-heptose-lipopolysaccharide heptosyltransferase activity"/>
    <property type="evidence" value="ECO:0007669"/>
    <property type="project" value="TreeGrafter"/>
</dbReference>
<dbReference type="Gene3D" id="3.40.50.2000">
    <property type="entry name" value="Glycogen Phosphorylase B"/>
    <property type="match status" value="2"/>
</dbReference>